<proteinExistence type="inferred from homology"/>
<evidence type="ECO:0000256" key="2">
    <source>
        <dbReference type="ARBA" id="ARBA00023002"/>
    </source>
</evidence>
<dbReference type="Pfam" id="PF13561">
    <property type="entry name" value="adh_short_C2"/>
    <property type="match status" value="1"/>
</dbReference>
<dbReference type="PROSITE" id="PS00061">
    <property type="entry name" value="ADH_SHORT"/>
    <property type="match status" value="1"/>
</dbReference>
<reference evidence="4" key="1">
    <citation type="journal article" date="2019" name="Int. J. Syst. Evol. Microbiol.">
        <title>The Global Catalogue of Microorganisms (GCM) 10K type strain sequencing project: providing services to taxonomists for standard genome sequencing and annotation.</title>
        <authorList>
            <consortium name="The Broad Institute Genomics Platform"/>
            <consortium name="The Broad Institute Genome Sequencing Center for Infectious Disease"/>
            <person name="Wu L."/>
            <person name="Ma J."/>
        </authorList>
    </citation>
    <scope>NUCLEOTIDE SEQUENCE [LARGE SCALE GENOMIC DNA]</scope>
    <source>
        <strain evidence="4">KCTC 42087</strain>
    </source>
</reference>
<dbReference type="InterPro" id="IPR036291">
    <property type="entry name" value="NAD(P)-bd_dom_sf"/>
</dbReference>
<dbReference type="EMBL" id="JBHSON010000121">
    <property type="protein sequence ID" value="MFC5753738.1"/>
    <property type="molecule type" value="Genomic_DNA"/>
</dbReference>
<sequence>MKDAGRLAGKVALVTGAARGIGHATAARFVEEGARVAVADINLEGAANAAAALVAAAVPVHLDVTDEGSWTSAVESVVERHGGLDILVNNAGIGAGGPLHEAPLADHYRVIDVNLHGVLLGMRAVTGALSAGGGGAIVNISSIDGLVGIRNLTSYVASKHAVTGMTRSAALELGRFGIRVNSVHPGVIASELVRESAARGILDRLVERQPIPRMGRPDEVAALVAFLASEEASYCTGAAFVVDGGHLAGPWREDYTGAGAASAG</sequence>
<dbReference type="GO" id="GO:0016491">
    <property type="term" value="F:oxidoreductase activity"/>
    <property type="evidence" value="ECO:0007669"/>
    <property type="project" value="UniProtKB-KW"/>
</dbReference>
<dbReference type="RefSeq" id="WP_378291079.1">
    <property type="nucleotide sequence ID" value="NZ_JBHSON010000121.1"/>
</dbReference>
<keyword evidence="2 3" id="KW-0560">Oxidoreductase</keyword>
<dbReference type="PANTHER" id="PTHR24321:SF8">
    <property type="entry name" value="ESTRADIOL 17-BETA-DEHYDROGENASE 8-RELATED"/>
    <property type="match status" value="1"/>
</dbReference>
<dbReference type="Proteomes" id="UP001596074">
    <property type="component" value="Unassembled WGS sequence"/>
</dbReference>
<evidence type="ECO:0000313" key="4">
    <source>
        <dbReference type="Proteomes" id="UP001596074"/>
    </source>
</evidence>
<dbReference type="Gene3D" id="3.40.50.720">
    <property type="entry name" value="NAD(P)-binding Rossmann-like Domain"/>
    <property type="match status" value="1"/>
</dbReference>
<gene>
    <name evidence="3" type="ORF">ACFPZN_49660</name>
</gene>
<dbReference type="NCBIfam" id="NF005559">
    <property type="entry name" value="PRK07231.1"/>
    <property type="match status" value="1"/>
</dbReference>
<dbReference type="PRINTS" id="PR00080">
    <property type="entry name" value="SDRFAMILY"/>
</dbReference>
<keyword evidence="4" id="KW-1185">Reference proteome</keyword>
<name>A0ABW1AGZ2_9ACTN</name>
<dbReference type="InterPro" id="IPR002347">
    <property type="entry name" value="SDR_fam"/>
</dbReference>
<dbReference type="InterPro" id="IPR020904">
    <property type="entry name" value="Sc_DH/Rdtase_CS"/>
</dbReference>
<evidence type="ECO:0000313" key="3">
    <source>
        <dbReference type="EMBL" id="MFC5753738.1"/>
    </source>
</evidence>
<dbReference type="EC" id="1.1.1.-" evidence="3"/>
<evidence type="ECO:0000256" key="1">
    <source>
        <dbReference type="ARBA" id="ARBA00006484"/>
    </source>
</evidence>
<dbReference type="SUPFAM" id="SSF51735">
    <property type="entry name" value="NAD(P)-binding Rossmann-fold domains"/>
    <property type="match status" value="1"/>
</dbReference>
<dbReference type="PANTHER" id="PTHR24321">
    <property type="entry name" value="DEHYDROGENASES, SHORT CHAIN"/>
    <property type="match status" value="1"/>
</dbReference>
<protein>
    <submittedName>
        <fullName evidence="3">SDR family NAD(P)-dependent oxidoreductase</fullName>
        <ecNumber evidence="3">1.1.1.-</ecNumber>
    </submittedName>
</protein>
<comment type="similarity">
    <text evidence="1">Belongs to the short-chain dehydrogenases/reductases (SDR) family.</text>
</comment>
<accession>A0ABW1AGZ2</accession>
<organism evidence="3 4">
    <name type="scientific">Actinomadura rugatobispora</name>
    <dbReference type="NCBI Taxonomy" id="1994"/>
    <lineage>
        <taxon>Bacteria</taxon>
        <taxon>Bacillati</taxon>
        <taxon>Actinomycetota</taxon>
        <taxon>Actinomycetes</taxon>
        <taxon>Streptosporangiales</taxon>
        <taxon>Thermomonosporaceae</taxon>
        <taxon>Actinomadura</taxon>
    </lineage>
</organism>
<dbReference type="PRINTS" id="PR00081">
    <property type="entry name" value="GDHRDH"/>
</dbReference>
<comment type="caution">
    <text evidence="3">The sequence shown here is derived from an EMBL/GenBank/DDBJ whole genome shotgun (WGS) entry which is preliminary data.</text>
</comment>